<keyword evidence="4" id="KW-0378">Hydrolase</keyword>
<protein>
    <submittedName>
        <fullName evidence="4">Serine protease Do</fullName>
    </submittedName>
</protein>
<feature type="domain" description="PDZ" evidence="3">
    <location>
        <begin position="234"/>
        <end position="304"/>
    </location>
</feature>
<proteinExistence type="inferred from homology"/>
<evidence type="ECO:0000256" key="1">
    <source>
        <dbReference type="ARBA" id="ARBA00010541"/>
    </source>
</evidence>
<accession>A0A8X8LEI3</accession>
<dbReference type="PANTHER" id="PTHR22939">
    <property type="entry name" value="SERINE PROTEASE FAMILY S1C HTRA-RELATED"/>
    <property type="match status" value="1"/>
</dbReference>
<keyword evidence="2" id="KW-0732">Signal</keyword>
<comment type="caution">
    <text evidence="4">The sequence shown here is derived from an EMBL/GenBank/DDBJ whole genome shotgun (WGS) entry which is preliminary data.</text>
</comment>
<organism evidence="4 5">
    <name type="scientific">Hydrobacter penzbergensis</name>
    <dbReference type="NCBI Taxonomy" id="1235997"/>
    <lineage>
        <taxon>Bacteria</taxon>
        <taxon>Pseudomonadati</taxon>
        <taxon>Bacteroidota</taxon>
        <taxon>Chitinophagia</taxon>
        <taxon>Chitinophagales</taxon>
        <taxon>Chitinophagaceae</taxon>
        <taxon>Hydrobacter</taxon>
    </lineage>
</organism>
<dbReference type="InterPro" id="IPR036034">
    <property type="entry name" value="PDZ_sf"/>
</dbReference>
<evidence type="ECO:0000256" key="2">
    <source>
        <dbReference type="SAM" id="SignalP"/>
    </source>
</evidence>
<keyword evidence="5" id="KW-1185">Reference proteome</keyword>
<feature type="chain" id="PRO_5036494181" evidence="2">
    <location>
        <begin position="22"/>
        <end position="322"/>
    </location>
</feature>
<dbReference type="Pfam" id="PF13180">
    <property type="entry name" value="PDZ_2"/>
    <property type="match status" value="2"/>
</dbReference>
<evidence type="ECO:0000259" key="3">
    <source>
        <dbReference type="PROSITE" id="PS50106"/>
    </source>
</evidence>
<dbReference type="RefSeq" id="WP_092723175.1">
    <property type="nucleotide sequence ID" value="NZ_FNNO01000004.1"/>
</dbReference>
<reference evidence="4 5" key="1">
    <citation type="submission" date="2016-10" db="EMBL/GenBank/DDBJ databases">
        <authorList>
            <person name="Varghese N."/>
            <person name="Submissions S."/>
        </authorList>
    </citation>
    <scope>NUCLEOTIDE SEQUENCE [LARGE SCALE GENOMIC DNA]</scope>
    <source>
        <strain evidence="4 5">DSM 25353</strain>
    </source>
</reference>
<dbReference type="GO" id="GO:0006508">
    <property type="term" value="P:proteolysis"/>
    <property type="evidence" value="ECO:0007669"/>
    <property type="project" value="UniProtKB-KW"/>
</dbReference>
<dbReference type="PANTHER" id="PTHR22939:SF129">
    <property type="entry name" value="SERINE PROTEASE HTRA2, MITOCHONDRIAL"/>
    <property type="match status" value="1"/>
</dbReference>
<dbReference type="GO" id="GO:0008233">
    <property type="term" value="F:peptidase activity"/>
    <property type="evidence" value="ECO:0007669"/>
    <property type="project" value="UniProtKB-KW"/>
</dbReference>
<comment type="similarity">
    <text evidence="1">Belongs to the peptidase S1C family.</text>
</comment>
<name>A0A8X8LEI3_9BACT</name>
<dbReference type="Proteomes" id="UP000198711">
    <property type="component" value="Unassembled WGS sequence"/>
</dbReference>
<keyword evidence="4" id="KW-0645">Protease</keyword>
<evidence type="ECO:0000313" key="4">
    <source>
        <dbReference type="EMBL" id="SDW62767.1"/>
    </source>
</evidence>
<dbReference type="AlphaFoldDB" id="A0A8X8LEI3"/>
<feature type="signal peptide" evidence="2">
    <location>
        <begin position="1"/>
        <end position="21"/>
    </location>
</feature>
<gene>
    <name evidence="4" type="ORF">SAMN05444410_104146</name>
</gene>
<dbReference type="SUPFAM" id="SSF50156">
    <property type="entry name" value="PDZ domain-like"/>
    <property type="match status" value="2"/>
</dbReference>
<dbReference type="InterPro" id="IPR001478">
    <property type="entry name" value="PDZ"/>
</dbReference>
<feature type="domain" description="PDZ" evidence="3">
    <location>
        <begin position="105"/>
        <end position="160"/>
    </location>
</feature>
<dbReference type="SMART" id="SM00228">
    <property type="entry name" value="PDZ"/>
    <property type="match status" value="2"/>
</dbReference>
<sequence length="322" mass="35791">MYFKCITASVLALCIAGSVAAQETLPPPVPDKKFKKEEDIIIRRKGDRDEKTTIVMDGDKITVNGKDIDELHDSDLQVLRGPDGLAMAGPRIRMKGPWVTVPDHDFNFSFSSNRAFLGVMSEKNEKGARIIEVTKESPAAKAGLQKGDIITKVGDSKIEGPDDLYAAIGKYKPEEKVNISYLRDGNEKNTSTALGKNKENRVFNFRRDEIGPHFKSDMMPHIQFDGMPFMRPRLGLQMQDLDNSKGVKVMDVHEDAPAAKAGLQKGDIVTAIDGKEVKSVETLREKLRDLKEGDSVKLTYERNGKTQTAEVKFPKKLKTADL</sequence>
<dbReference type="EMBL" id="FNNO01000004">
    <property type="protein sequence ID" value="SDW62767.1"/>
    <property type="molecule type" value="Genomic_DNA"/>
</dbReference>
<dbReference type="PROSITE" id="PS50106">
    <property type="entry name" value="PDZ"/>
    <property type="match status" value="2"/>
</dbReference>
<evidence type="ECO:0000313" key="5">
    <source>
        <dbReference type="Proteomes" id="UP000198711"/>
    </source>
</evidence>
<dbReference type="Gene3D" id="2.30.42.10">
    <property type="match status" value="2"/>
</dbReference>